<dbReference type="Pfam" id="PF01569">
    <property type="entry name" value="PAP2"/>
    <property type="match status" value="1"/>
</dbReference>
<dbReference type="STRING" id="551996.SAMN05192573_102457"/>
<proteinExistence type="predicted"/>
<dbReference type="InterPro" id="IPR036938">
    <property type="entry name" value="PAP2/HPO_sf"/>
</dbReference>
<keyword evidence="4" id="KW-1185">Reference proteome</keyword>
<reference evidence="4" key="1">
    <citation type="submission" date="2016-10" db="EMBL/GenBank/DDBJ databases">
        <authorList>
            <person name="Varghese N."/>
            <person name="Submissions S."/>
        </authorList>
    </citation>
    <scope>NUCLEOTIDE SEQUENCE [LARGE SCALE GENOMIC DNA]</scope>
    <source>
        <strain evidence="4">Gh-67</strain>
    </source>
</reference>
<evidence type="ECO:0000256" key="1">
    <source>
        <dbReference type="SAM" id="SignalP"/>
    </source>
</evidence>
<organism evidence="3 4">
    <name type="scientific">Mucilaginibacter gossypii</name>
    <dbReference type="NCBI Taxonomy" id="551996"/>
    <lineage>
        <taxon>Bacteria</taxon>
        <taxon>Pseudomonadati</taxon>
        <taxon>Bacteroidota</taxon>
        <taxon>Sphingobacteriia</taxon>
        <taxon>Sphingobacteriales</taxon>
        <taxon>Sphingobacteriaceae</taxon>
        <taxon>Mucilaginibacter</taxon>
    </lineage>
</organism>
<evidence type="ECO:0000313" key="4">
    <source>
        <dbReference type="Proteomes" id="UP000199705"/>
    </source>
</evidence>
<keyword evidence="1" id="KW-0732">Signal</keyword>
<feature type="domain" description="Phosphatidic acid phosphatase type 2/haloperoxidase" evidence="2">
    <location>
        <begin position="135"/>
        <end position="236"/>
    </location>
</feature>
<dbReference type="PANTHER" id="PTHR14969">
    <property type="entry name" value="SPHINGOSINE-1-PHOSPHATE PHOSPHOHYDROLASE"/>
    <property type="match status" value="1"/>
</dbReference>
<dbReference type="CDD" id="cd03394">
    <property type="entry name" value="PAP2_like_5"/>
    <property type="match status" value="1"/>
</dbReference>
<dbReference type="PANTHER" id="PTHR14969:SF13">
    <property type="entry name" value="AT30094P"/>
    <property type="match status" value="1"/>
</dbReference>
<evidence type="ECO:0000313" key="3">
    <source>
        <dbReference type="EMBL" id="SDG18173.1"/>
    </source>
</evidence>
<dbReference type="InterPro" id="IPR000326">
    <property type="entry name" value="PAP2/HPO"/>
</dbReference>
<feature type="chain" id="PRO_5011466509" evidence="1">
    <location>
        <begin position="24"/>
        <end position="278"/>
    </location>
</feature>
<sequence>MQKFRFYFISMLLAASFSLSSYAQVKDTLQKDAVKRDSLQKDSARNILTLPDTVKHLQSRFPSYIPPAAFITYGLLSFKVGFIRNIDYRVRNDMNKDHPGFHTKVDNYMQYAPIVSVYALNLAGVHGKNTFIDRTMLLVLSEAIFAGTTFGLKRVTHRERPDGSDKFSFPSGHTGNAFVSAEFMAQEYGDRSPIYGGVGYAFATTTAILRVYNNKHWFSDIIAGAGFGILSTKAAYYLYPLIRNGVFRGGNEKGKNNNSLLLPTYQDGRVGLTFAKSF</sequence>
<feature type="signal peptide" evidence="1">
    <location>
        <begin position="1"/>
        <end position="23"/>
    </location>
</feature>
<dbReference type="Gene3D" id="1.20.144.10">
    <property type="entry name" value="Phosphatidic acid phosphatase type 2/haloperoxidase"/>
    <property type="match status" value="1"/>
</dbReference>
<dbReference type="EMBL" id="FNCG01000002">
    <property type="protein sequence ID" value="SDG18173.1"/>
    <property type="molecule type" value="Genomic_DNA"/>
</dbReference>
<dbReference type="Proteomes" id="UP000199705">
    <property type="component" value="Unassembled WGS sequence"/>
</dbReference>
<name>A0A1G7S598_9SPHI</name>
<protein>
    <submittedName>
        <fullName evidence="3">PAP2 superfamily protein</fullName>
    </submittedName>
</protein>
<dbReference type="SMART" id="SM00014">
    <property type="entry name" value="acidPPc"/>
    <property type="match status" value="1"/>
</dbReference>
<accession>A0A1G7S598</accession>
<evidence type="ECO:0000259" key="2">
    <source>
        <dbReference type="SMART" id="SM00014"/>
    </source>
</evidence>
<dbReference type="SUPFAM" id="SSF48317">
    <property type="entry name" value="Acid phosphatase/Vanadium-dependent haloperoxidase"/>
    <property type="match status" value="1"/>
</dbReference>
<dbReference type="AlphaFoldDB" id="A0A1G7S598"/>
<gene>
    <name evidence="3" type="ORF">SAMN05192573_102457</name>
</gene>